<accession>E4WV05</accession>
<name>E4WV05_OIKDI</name>
<keyword evidence="1" id="KW-1133">Transmembrane helix</keyword>
<feature type="transmembrane region" description="Helical" evidence="1">
    <location>
        <begin position="12"/>
        <end position="32"/>
    </location>
</feature>
<dbReference type="InParanoid" id="E4WV05"/>
<dbReference type="EMBL" id="FN653017">
    <property type="protein sequence ID" value="CBY21687.1"/>
    <property type="molecule type" value="Genomic_DNA"/>
</dbReference>
<proteinExistence type="predicted"/>
<protein>
    <submittedName>
        <fullName evidence="2">Uncharacterized protein</fullName>
    </submittedName>
</protein>
<dbReference type="Proteomes" id="UP000001307">
    <property type="component" value="Unassembled WGS sequence"/>
</dbReference>
<keyword evidence="1" id="KW-0812">Transmembrane</keyword>
<feature type="transmembrane region" description="Helical" evidence="1">
    <location>
        <begin position="72"/>
        <end position="89"/>
    </location>
</feature>
<organism evidence="2 3">
    <name type="scientific">Oikopleura dioica</name>
    <name type="common">Tunicate</name>
    <dbReference type="NCBI Taxonomy" id="34765"/>
    <lineage>
        <taxon>Eukaryota</taxon>
        <taxon>Metazoa</taxon>
        <taxon>Chordata</taxon>
        <taxon>Tunicata</taxon>
        <taxon>Appendicularia</taxon>
        <taxon>Copelata</taxon>
        <taxon>Oikopleuridae</taxon>
        <taxon>Oikopleura</taxon>
    </lineage>
</organism>
<keyword evidence="1" id="KW-0472">Membrane</keyword>
<evidence type="ECO:0000313" key="3">
    <source>
        <dbReference type="Proteomes" id="UP000001307"/>
    </source>
</evidence>
<dbReference type="AlphaFoldDB" id="E4WV05"/>
<reference evidence="2 3" key="1">
    <citation type="journal article" date="2010" name="Science">
        <title>Plasticity of animal genome architecture unmasked by rapid evolution of a pelagic tunicate.</title>
        <authorList>
            <person name="Denoeud F."/>
            <person name="Henriet S."/>
            <person name="Mungpakdee S."/>
            <person name="Aury J.M."/>
            <person name="Da Silva C."/>
            <person name="Brinkmann H."/>
            <person name="Mikhaleva J."/>
            <person name="Olsen L.C."/>
            <person name="Jubin C."/>
            <person name="Canestro C."/>
            <person name="Bouquet J.M."/>
            <person name="Danks G."/>
            <person name="Poulain J."/>
            <person name="Campsteijn C."/>
            <person name="Adamski M."/>
            <person name="Cross I."/>
            <person name="Yadetie F."/>
            <person name="Muffato M."/>
            <person name="Louis A."/>
            <person name="Butcher S."/>
            <person name="Tsagkogeorga G."/>
            <person name="Konrad A."/>
            <person name="Singh S."/>
            <person name="Jensen M.F."/>
            <person name="Cong E.H."/>
            <person name="Eikeseth-Otteraa H."/>
            <person name="Noel B."/>
            <person name="Anthouard V."/>
            <person name="Porcel B.M."/>
            <person name="Kachouri-Lafond R."/>
            <person name="Nishino A."/>
            <person name="Ugolini M."/>
            <person name="Chourrout P."/>
            <person name="Nishida H."/>
            <person name="Aasland R."/>
            <person name="Huzurbazar S."/>
            <person name="Westhof E."/>
            <person name="Delsuc F."/>
            <person name="Lehrach H."/>
            <person name="Reinhardt R."/>
            <person name="Weissenbach J."/>
            <person name="Roy S.W."/>
            <person name="Artiguenave F."/>
            <person name="Postlethwait J.H."/>
            <person name="Manak J.R."/>
            <person name="Thompson E.M."/>
            <person name="Jaillon O."/>
            <person name="Du Pasquier L."/>
            <person name="Boudinot P."/>
            <person name="Liberles D.A."/>
            <person name="Volff J.N."/>
            <person name="Philippe H."/>
            <person name="Lenhard B."/>
            <person name="Roest Crollius H."/>
            <person name="Wincker P."/>
            <person name="Chourrout D."/>
        </authorList>
    </citation>
    <scope>NUCLEOTIDE SEQUENCE [LARGE SCALE GENOMIC DNA]</scope>
</reference>
<evidence type="ECO:0000256" key="1">
    <source>
        <dbReference type="SAM" id="Phobius"/>
    </source>
</evidence>
<keyword evidence="3" id="KW-1185">Reference proteome</keyword>
<evidence type="ECO:0000313" key="2">
    <source>
        <dbReference type="EMBL" id="CBY21687.1"/>
    </source>
</evidence>
<gene>
    <name evidence="2" type="ORF">GSOID_T00009461001</name>
</gene>
<sequence>MESKSRKRTALKNLGIFSLGIILRLAALSFNLQDRPELNSPSQSYSQISEERYSANQSFIAKSLKYFLQTDLSWVFFLSFVDFVTSYTLSYGAGNYSRKNNDDNATL</sequence>